<keyword evidence="2 5" id="KW-0413">Isomerase</keyword>
<dbReference type="Pfam" id="PF22640">
    <property type="entry name" value="ManC_GMP_beta-helix"/>
    <property type="match status" value="1"/>
</dbReference>
<dbReference type="InterPro" id="IPR008928">
    <property type="entry name" value="6-hairpin_glycosidase_sf"/>
</dbReference>
<gene>
    <name evidence="5" type="ORF">HNQ67_002190</name>
</gene>
<accession>A0A7W8MI62</accession>
<dbReference type="GO" id="GO:0016853">
    <property type="term" value="F:isomerase activity"/>
    <property type="evidence" value="ECO:0007669"/>
    <property type="project" value="UniProtKB-KW"/>
</dbReference>
<dbReference type="AlphaFoldDB" id="A0A7W8MI62"/>
<name>A0A7W8MI62_9CAUL</name>
<dbReference type="EMBL" id="JACHFZ010000004">
    <property type="protein sequence ID" value="MBB5292666.1"/>
    <property type="molecule type" value="Genomic_DNA"/>
</dbReference>
<sequence length="716" mass="76942">MAIYPVILCGGAGTRLWPASRDHRPKQFLSLAGDLSLFQETIARVAPLTGAHGRIVVVAGRDHASSIADQLDDADAVLLIEPVGRDSAPAVTAAAEWIARQDPDAVALFVASDHHIPDAAGFRAAVLEGAKAAEEGRIVTFGVRPSEPSSAYGYIQPDGPGLAPVKRFVEKPDRRRAETYVKEGYLWNSGNFVVRADVLLTELEAHAPEVLRTVRQAFPAGDGGSTALDETFSEAPRISIDYAVMEKSDRVSVLPVGFGWSDLGAWDAVAATGEADRGLWIGGGGDGANLVRAAEGMVIATAGVSDLAIIAEPDAVLVCHLSRSQEVKGLVERLRKISPRHVHGAASEEDVLEIRARAFDDWVRFNALPLWATTGVAGDGGFYEAIDRTGAPVGDFRRARVQARQAYVYSAAGQAGWAGPWRRLVTEGLERFETTNRRPDGLYRTRVSVRGEVLNDTASLYDQAFVLLAMAAAASAGIEPGLMGSRAQALREALEGLAHPGGGWREDASHPHQANAHMHLLEACLAWEAIEPGGAWAGMADTIVGLAERAFIDPDGGFLREFFDADWRPAAGEAGRLVEPGHQFEWAWLLTRWGRARSDDWSAGAARRLYDAGLRGINSARGVAVDEMDDGLAVRSGRARLWPQTERLKAALILAEDLPGGHAGHALKGLQAYLEPTGLWRDKQEPDGSFVIEPAPASSLYHIAAAWLQLRETLKL</sequence>
<dbReference type="SUPFAM" id="SSF159283">
    <property type="entry name" value="Guanosine diphospho-D-mannose pyrophosphorylase/mannose-6-phosphate isomerase linker domain"/>
    <property type="match status" value="1"/>
</dbReference>
<dbReference type="Pfam" id="PF07221">
    <property type="entry name" value="GlcNAc_2-epim"/>
    <property type="match status" value="1"/>
</dbReference>
<dbReference type="RefSeq" id="WP_183255249.1">
    <property type="nucleotide sequence ID" value="NZ_BAAAFF010000001.1"/>
</dbReference>
<feature type="domain" description="MannoseP isomerase/GMP-like beta-helix" evidence="4">
    <location>
        <begin position="290"/>
        <end position="334"/>
    </location>
</feature>
<evidence type="ECO:0000259" key="4">
    <source>
        <dbReference type="Pfam" id="PF22640"/>
    </source>
</evidence>
<dbReference type="Proteomes" id="UP000566663">
    <property type="component" value="Unassembled WGS sequence"/>
</dbReference>
<dbReference type="InterPro" id="IPR012341">
    <property type="entry name" value="6hp_glycosidase-like_sf"/>
</dbReference>
<dbReference type="GO" id="GO:0004475">
    <property type="term" value="F:mannose-1-phosphate guanylyltransferase (GTP) activity"/>
    <property type="evidence" value="ECO:0007669"/>
    <property type="project" value="InterPro"/>
</dbReference>
<dbReference type="InterPro" id="IPR029044">
    <property type="entry name" value="Nucleotide-diphossugar_trans"/>
</dbReference>
<dbReference type="GO" id="GO:0005975">
    <property type="term" value="P:carbohydrate metabolic process"/>
    <property type="evidence" value="ECO:0007669"/>
    <property type="project" value="InterPro"/>
</dbReference>
<reference evidence="5 6" key="1">
    <citation type="submission" date="2020-08" db="EMBL/GenBank/DDBJ databases">
        <title>Genomic Encyclopedia of Type Strains, Phase IV (KMG-IV): sequencing the most valuable type-strain genomes for metagenomic binning, comparative biology and taxonomic classification.</title>
        <authorList>
            <person name="Goeker M."/>
        </authorList>
    </citation>
    <scope>NUCLEOTIDE SEQUENCE [LARGE SCALE GENOMIC DNA]</scope>
    <source>
        <strain evidence="5 6">DSM 25335</strain>
    </source>
</reference>
<evidence type="ECO:0000313" key="5">
    <source>
        <dbReference type="EMBL" id="MBB5292666.1"/>
    </source>
</evidence>
<dbReference type="InterPro" id="IPR049577">
    <property type="entry name" value="GMPP_N"/>
</dbReference>
<proteinExistence type="inferred from homology"/>
<dbReference type="SUPFAM" id="SSF48208">
    <property type="entry name" value="Six-hairpin glycosidases"/>
    <property type="match status" value="1"/>
</dbReference>
<dbReference type="Gene3D" id="1.50.10.10">
    <property type="match status" value="1"/>
</dbReference>
<organism evidence="5 6">
    <name type="scientific">Brevundimonas basaltis</name>
    <dbReference type="NCBI Taxonomy" id="472166"/>
    <lineage>
        <taxon>Bacteria</taxon>
        <taxon>Pseudomonadati</taxon>
        <taxon>Pseudomonadota</taxon>
        <taxon>Alphaproteobacteria</taxon>
        <taxon>Caulobacterales</taxon>
        <taxon>Caulobacteraceae</taxon>
        <taxon>Brevundimonas</taxon>
    </lineage>
</organism>
<keyword evidence="6" id="KW-1185">Reference proteome</keyword>
<dbReference type="CDD" id="cd02509">
    <property type="entry name" value="GDP-M1P_Guanylyltransferase"/>
    <property type="match status" value="1"/>
</dbReference>
<dbReference type="PANTHER" id="PTHR46390:SF1">
    <property type="entry name" value="MANNOSE-1-PHOSPHATE GUANYLYLTRANSFERASE"/>
    <property type="match status" value="1"/>
</dbReference>
<keyword evidence="5" id="KW-0808">Transferase</keyword>
<dbReference type="SUPFAM" id="SSF53448">
    <property type="entry name" value="Nucleotide-diphospho-sugar transferases"/>
    <property type="match status" value="1"/>
</dbReference>
<dbReference type="InterPro" id="IPR054566">
    <property type="entry name" value="ManC/GMP-like_b-helix"/>
</dbReference>
<dbReference type="Gene3D" id="3.90.550.10">
    <property type="entry name" value="Spore Coat Polysaccharide Biosynthesis Protein SpsA, Chain A"/>
    <property type="match status" value="1"/>
</dbReference>
<dbReference type="GO" id="GO:0009298">
    <property type="term" value="P:GDP-mannose biosynthetic process"/>
    <property type="evidence" value="ECO:0007669"/>
    <property type="project" value="TreeGrafter"/>
</dbReference>
<evidence type="ECO:0000259" key="3">
    <source>
        <dbReference type="Pfam" id="PF00483"/>
    </source>
</evidence>
<dbReference type="InterPro" id="IPR010819">
    <property type="entry name" value="AGE/CE"/>
</dbReference>
<dbReference type="PANTHER" id="PTHR46390">
    <property type="entry name" value="MANNOSE-1-PHOSPHATE GUANYLYLTRANSFERASE"/>
    <property type="match status" value="1"/>
</dbReference>
<comment type="similarity">
    <text evidence="1">Belongs to the N-acylglucosamine 2-epimerase family.</text>
</comment>
<feature type="domain" description="Nucleotidyl transferase" evidence="3">
    <location>
        <begin position="5"/>
        <end position="270"/>
    </location>
</feature>
<dbReference type="InterPro" id="IPR051161">
    <property type="entry name" value="Mannose-6P_isomerase_type2"/>
</dbReference>
<comment type="caution">
    <text evidence="5">The sequence shown here is derived from an EMBL/GenBank/DDBJ whole genome shotgun (WGS) entry which is preliminary data.</text>
</comment>
<protein>
    <submittedName>
        <fullName evidence="5">Mannose-1-phosphate guanylyltransferase/mannose-6-phosphate isomerase</fullName>
    </submittedName>
</protein>
<evidence type="ECO:0000256" key="2">
    <source>
        <dbReference type="ARBA" id="ARBA00023235"/>
    </source>
</evidence>
<evidence type="ECO:0000313" key="6">
    <source>
        <dbReference type="Proteomes" id="UP000566663"/>
    </source>
</evidence>
<dbReference type="InterPro" id="IPR005835">
    <property type="entry name" value="NTP_transferase_dom"/>
</dbReference>
<evidence type="ECO:0000256" key="1">
    <source>
        <dbReference type="ARBA" id="ARBA00008558"/>
    </source>
</evidence>
<keyword evidence="5" id="KW-0548">Nucleotidyltransferase</keyword>
<dbReference type="Pfam" id="PF00483">
    <property type="entry name" value="NTP_transferase"/>
    <property type="match status" value="1"/>
</dbReference>